<proteinExistence type="predicted"/>
<dbReference type="SUPFAM" id="SSF159941">
    <property type="entry name" value="MM3350-like"/>
    <property type="match status" value="1"/>
</dbReference>
<feature type="compositionally biased region" description="Basic and acidic residues" evidence="1">
    <location>
        <begin position="151"/>
        <end position="162"/>
    </location>
</feature>
<keyword evidence="4" id="KW-1185">Reference proteome</keyword>
<dbReference type="Pfam" id="PF07929">
    <property type="entry name" value="PRiA4_ORF3"/>
    <property type="match status" value="1"/>
</dbReference>
<evidence type="ECO:0000313" key="4">
    <source>
        <dbReference type="Proteomes" id="UP000000740"/>
    </source>
</evidence>
<dbReference type="InterPro" id="IPR012912">
    <property type="entry name" value="Plasmid_pRiA4b_Orf3-like"/>
</dbReference>
<accession>B9LVK7</accession>
<dbReference type="InterPro" id="IPR024047">
    <property type="entry name" value="MM3350-like_sf"/>
</dbReference>
<feature type="region of interest" description="Disordered" evidence="1">
    <location>
        <begin position="151"/>
        <end position="187"/>
    </location>
</feature>
<dbReference type="HOGENOM" id="CLU_134294_0_0_2"/>
<evidence type="ECO:0000256" key="1">
    <source>
        <dbReference type="SAM" id="MobiDB-lite"/>
    </source>
</evidence>
<dbReference type="KEGG" id="hla:Hlac_3184"/>
<organism evidence="3 4">
    <name type="scientific">Halorubrum lacusprofundi (strain ATCC 49239 / DSM 5036 / JCM 8891 / ACAM 34)</name>
    <dbReference type="NCBI Taxonomy" id="416348"/>
    <lineage>
        <taxon>Archaea</taxon>
        <taxon>Methanobacteriati</taxon>
        <taxon>Methanobacteriota</taxon>
        <taxon>Stenosarchaea group</taxon>
        <taxon>Halobacteria</taxon>
        <taxon>Halobacteriales</taxon>
        <taxon>Haloferacaceae</taxon>
        <taxon>Halorubrum</taxon>
    </lineage>
</organism>
<protein>
    <recommendedName>
        <fullName evidence="2">Plasmid pRiA4b Orf3-like domain-containing protein</fullName>
    </recommendedName>
</protein>
<dbReference type="AlphaFoldDB" id="B9LVK7"/>
<feature type="domain" description="Plasmid pRiA4b Orf3-like" evidence="2">
    <location>
        <begin position="21"/>
        <end position="178"/>
    </location>
</feature>
<dbReference type="Proteomes" id="UP000000740">
    <property type="component" value="Chromosome 2"/>
</dbReference>
<evidence type="ECO:0000313" key="3">
    <source>
        <dbReference type="EMBL" id="ACM58720.1"/>
    </source>
</evidence>
<dbReference type="EMBL" id="CP001366">
    <property type="protein sequence ID" value="ACM58720.1"/>
    <property type="molecule type" value="Genomic_DNA"/>
</dbReference>
<dbReference type="RefSeq" id="WP_014053219.1">
    <property type="nucleotide sequence ID" value="NC_012028.1"/>
</dbReference>
<evidence type="ECO:0000259" key="2">
    <source>
        <dbReference type="Pfam" id="PF07929"/>
    </source>
</evidence>
<dbReference type="GeneID" id="7399313"/>
<dbReference type="Gene3D" id="3.10.290.30">
    <property type="entry name" value="MM3350-like"/>
    <property type="match status" value="1"/>
</dbReference>
<reference evidence="3 4" key="1">
    <citation type="journal article" date="2016" name="Stand. Genomic Sci.">
        <title>Complete genome sequence of the Antarctic Halorubrum lacusprofundi type strain ACAM 34.</title>
        <authorList>
            <person name="Anderson I.J."/>
            <person name="DasSarma P."/>
            <person name="Lucas S."/>
            <person name="Copeland A."/>
            <person name="Lapidus A."/>
            <person name="Del Rio T.G."/>
            <person name="Tice H."/>
            <person name="Dalin E."/>
            <person name="Bruce D.C."/>
            <person name="Goodwin L."/>
            <person name="Pitluck S."/>
            <person name="Sims D."/>
            <person name="Brettin T.S."/>
            <person name="Detter J.C."/>
            <person name="Han C.S."/>
            <person name="Larimer F."/>
            <person name="Hauser L."/>
            <person name="Land M."/>
            <person name="Ivanova N."/>
            <person name="Richardson P."/>
            <person name="Cavicchioli R."/>
            <person name="DasSarma S."/>
            <person name="Woese C.R."/>
            <person name="Kyrpides N.C."/>
        </authorList>
    </citation>
    <scope>NUCLEOTIDE SEQUENCE [LARGE SCALE GENOMIC DNA]</scope>
    <source>
        <strain evidence="4">ATCC 49239 / DSM 5036 / JCM 8891 / ACAM 34</strain>
    </source>
</reference>
<name>B9LVK7_HALLT</name>
<gene>
    <name evidence="3" type="ordered locus">Hlac_3184</name>
</gene>
<dbReference type="eggNOG" id="arCOG06279">
    <property type="taxonomic scope" value="Archaea"/>
</dbReference>
<sequence>MTIYVFRVWLQPNPLLGFEPDEEVWRDIEINGSHTLAAFHEAIFDAFKRWDSHAYEFITRDKEGIALRSYVHPHLYDGGVSWPPMDDGEIGRFIDRAVPDDAAAEAKERFRDLQRNPPTEGNAADTTVEELDPEQLGALSYTFDMGDGWEHSIDLQEAREGSLDGGPAVVNEQGEAPPQYRDLDDDQ</sequence>